<feature type="compositionally biased region" description="Polar residues" evidence="1">
    <location>
        <begin position="65"/>
        <end position="74"/>
    </location>
</feature>
<comment type="caution">
    <text evidence="2">The sequence shown here is derived from an EMBL/GenBank/DDBJ whole genome shotgun (WGS) entry which is preliminary data.</text>
</comment>
<protein>
    <submittedName>
        <fullName evidence="2">Uncharacterized protein</fullName>
    </submittedName>
</protein>
<dbReference type="AlphaFoldDB" id="A0A8S1FCU5"/>
<proteinExistence type="predicted"/>
<accession>A0A8S1FCU5</accession>
<organism evidence="2 3">
    <name type="scientific">Caenorhabditis bovis</name>
    <dbReference type="NCBI Taxonomy" id="2654633"/>
    <lineage>
        <taxon>Eukaryota</taxon>
        <taxon>Metazoa</taxon>
        <taxon>Ecdysozoa</taxon>
        <taxon>Nematoda</taxon>
        <taxon>Chromadorea</taxon>
        <taxon>Rhabditida</taxon>
        <taxon>Rhabditina</taxon>
        <taxon>Rhabditomorpha</taxon>
        <taxon>Rhabditoidea</taxon>
        <taxon>Rhabditidae</taxon>
        <taxon>Peloderinae</taxon>
        <taxon>Caenorhabditis</taxon>
    </lineage>
</organism>
<dbReference type="EMBL" id="CADEPM010000015">
    <property type="protein sequence ID" value="CAB3411631.1"/>
    <property type="molecule type" value="Genomic_DNA"/>
</dbReference>
<sequence length="108" mass="11749">MSNISKIPTLVFTDYDTQQEELNAQTLGTQYSQNLADKKECDSTTDENGSDSAEKEEADEKMVHNASNPEIGNTRMSEIIEENGNESAESVILTVASAQDESSVKSLA</sequence>
<gene>
    <name evidence="2" type="ORF">CBOVIS_LOCUS13009</name>
</gene>
<evidence type="ECO:0000313" key="2">
    <source>
        <dbReference type="EMBL" id="CAB3411631.1"/>
    </source>
</evidence>
<evidence type="ECO:0000256" key="1">
    <source>
        <dbReference type="SAM" id="MobiDB-lite"/>
    </source>
</evidence>
<feature type="region of interest" description="Disordered" evidence="1">
    <location>
        <begin position="35"/>
        <end position="74"/>
    </location>
</feature>
<evidence type="ECO:0000313" key="3">
    <source>
        <dbReference type="Proteomes" id="UP000494206"/>
    </source>
</evidence>
<reference evidence="2 3" key="1">
    <citation type="submission" date="2020-04" db="EMBL/GenBank/DDBJ databases">
        <authorList>
            <person name="Laetsch R D."/>
            <person name="Stevens L."/>
            <person name="Kumar S."/>
            <person name="Blaxter L. M."/>
        </authorList>
    </citation>
    <scope>NUCLEOTIDE SEQUENCE [LARGE SCALE GENOMIC DNA]</scope>
</reference>
<feature type="compositionally biased region" description="Basic and acidic residues" evidence="1">
    <location>
        <begin position="52"/>
        <end position="63"/>
    </location>
</feature>
<name>A0A8S1FCU5_9PELO</name>
<dbReference type="Proteomes" id="UP000494206">
    <property type="component" value="Unassembled WGS sequence"/>
</dbReference>
<keyword evidence="3" id="KW-1185">Reference proteome</keyword>